<evidence type="ECO:0000256" key="4">
    <source>
        <dbReference type="SAM" id="Phobius"/>
    </source>
</evidence>
<comment type="caution">
    <text evidence="5">The sequence shown here is derived from an EMBL/GenBank/DDBJ whole genome shotgun (WGS) entry which is preliminary data.</text>
</comment>
<dbReference type="eggNOG" id="COG0845">
    <property type="taxonomic scope" value="Bacteria"/>
</dbReference>
<gene>
    <name evidence="5" type="ORF">GCWU000323_02701</name>
</gene>
<dbReference type="Gene3D" id="2.40.50.100">
    <property type="match status" value="1"/>
</dbReference>
<protein>
    <recommendedName>
        <fullName evidence="7">RND efflux pump membrane fusion protein barrel-sandwich domain-containing protein</fullName>
    </recommendedName>
</protein>
<evidence type="ECO:0000313" key="6">
    <source>
        <dbReference type="Proteomes" id="UP000006233"/>
    </source>
</evidence>
<keyword evidence="2 3" id="KW-0175">Coiled coil</keyword>
<keyword evidence="4" id="KW-0812">Transmembrane</keyword>
<dbReference type="GO" id="GO:0030313">
    <property type="term" value="C:cell envelope"/>
    <property type="evidence" value="ECO:0007669"/>
    <property type="project" value="UniProtKB-SubCell"/>
</dbReference>
<evidence type="ECO:0000256" key="2">
    <source>
        <dbReference type="ARBA" id="ARBA00023054"/>
    </source>
</evidence>
<accession>C9N1I0</accession>
<feature type="transmembrane region" description="Helical" evidence="4">
    <location>
        <begin position="7"/>
        <end position="25"/>
    </location>
</feature>
<dbReference type="RefSeq" id="WP_006805988.1">
    <property type="nucleotide sequence ID" value="NZ_GG700634.1"/>
</dbReference>
<name>C9N1I0_9FUSO</name>
<dbReference type="SUPFAM" id="SSF111369">
    <property type="entry name" value="HlyD-like secretion proteins"/>
    <property type="match status" value="1"/>
</dbReference>
<proteinExistence type="predicted"/>
<reference evidence="5 6" key="1">
    <citation type="submission" date="2009-09" db="EMBL/GenBank/DDBJ databases">
        <authorList>
            <person name="Weinstock G."/>
            <person name="Sodergren E."/>
            <person name="Clifton S."/>
            <person name="Fulton L."/>
            <person name="Fulton B."/>
            <person name="Courtney L."/>
            <person name="Fronick C."/>
            <person name="Harrison M."/>
            <person name="Strong C."/>
            <person name="Farmer C."/>
            <person name="Delahaunty K."/>
            <person name="Markovic C."/>
            <person name="Hall O."/>
            <person name="Minx P."/>
            <person name="Tomlinson C."/>
            <person name="Mitreva M."/>
            <person name="Nelson J."/>
            <person name="Hou S."/>
            <person name="Wollam A."/>
            <person name="Pepin K.H."/>
            <person name="Johnson M."/>
            <person name="Bhonagiri V."/>
            <person name="Nash W.E."/>
            <person name="Warren W."/>
            <person name="Chinwalla A."/>
            <person name="Mardis E.R."/>
            <person name="Wilson R.K."/>
        </authorList>
    </citation>
    <scope>NUCLEOTIDE SEQUENCE [LARGE SCALE GENOMIC DNA]</scope>
    <source>
        <strain evidence="5 6">F0254</strain>
    </source>
</reference>
<evidence type="ECO:0000313" key="5">
    <source>
        <dbReference type="EMBL" id="EEX73373.1"/>
    </source>
</evidence>
<dbReference type="HOGENOM" id="CLU_1193660_0_0_0"/>
<organism evidence="5 6">
    <name type="scientific">Leptotrichia hofstadii F0254</name>
    <dbReference type="NCBI Taxonomy" id="634994"/>
    <lineage>
        <taxon>Bacteria</taxon>
        <taxon>Fusobacteriati</taxon>
        <taxon>Fusobacteriota</taxon>
        <taxon>Fusobacteriia</taxon>
        <taxon>Fusobacteriales</taxon>
        <taxon>Leptotrichiaceae</taxon>
        <taxon>Leptotrichia</taxon>
    </lineage>
</organism>
<keyword evidence="4" id="KW-1133">Transmembrane helix</keyword>
<sequence length="232" mass="26937">MRKKDEIIWIMPAIFIFIILFMIKFCTPKVNQKYVIEKITRENLELFVNMKGTVVANNVTKIGLDVNLSVDDVYYKAGDFVKKGDVIVKFSDYQKNELNEKRMLLVIKNRELRNLEKQKELGADVSQKIQELRGEISGLEIEIKDEMRNTRLVQRSVRSPFDAYIVKINAVKGGITNKNEPILILAKREDLKIVSESVKSEKVKNLNIGNVAKISIFRRENKKLEKKKHLKN</sequence>
<evidence type="ECO:0008006" key="7">
    <source>
        <dbReference type="Google" id="ProtNLM"/>
    </source>
</evidence>
<comment type="subcellular location">
    <subcellularLocation>
        <location evidence="1">Cell envelope</location>
    </subcellularLocation>
</comment>
<feature type="coiled-coil region" evidence="3">
    <location>
        <begin position="98"/>
        <end position="149"/>
    </location>
</feature>
<dbReference type="PANTHER" id="PTHR32347">
    <property type="entry name" value="EFFLUX SYSTEM COMPONENT YKNX-RELATED"/>
    <property type="match status" value="1"/>
</dbReference>
<evidence type="ECO:0000256" key="3">
    <source>
        <dbReference type="SAM" id="Coils"/>
    </source>
</evidence>
<keyword evidence="4" id="KW-0472">Membrane</keyword>
<dbReference type="STRING" id="634994.GCWU000323_02701"/>
<dbReference type="InterPro" id="IPR050465">
    <property type="entry name" value="UPF0194_transport"/>
</dbReference>
<evidence type="ECO:0000256" key="1">
    <source>
        <dbReference type="ARBA" id="ARBA00004196"/>
    </source>
</evidence>
<dbReference type="AlphaFoldDB" id="C9N1I0"/>
<dbReference type="EMBL" id="ACVB02000029">
    <property type="protein sequence ID" value="EEX73373.1"/>
    <property type="molecule type" value="Genomic_DNA"/>
</dbReference>
<dbReference type="Proteomes" id="UP000006233">
    <property type="component" value="Unassembled WGS sequence"/>
</dbReference>